<name>L0R6S2_HUMAN</name>
<sequence length="43" mass="4804">MSRPEPGSITTLRRRRKTGSFTHPTSLHSGPGVSLTLAWRTRL</sequence>
<accession>L0R6S2</accession>
<proteinExistence type="predicted"/>
<dbReference type="EMBL" id="HF548129">
    <property type="protein sequence ID" value="CCO13840.1"/>
    <property type="molecule type" value="Genomic_DNA"/>
</dbReference>
<feature type="compositionally biased region" description="Polar residues" evidence="1">
    <location>
        <begin position="19"/>
        <end position="28"/>
    </location>
</feature>
<organism evidence="2">
    <name type="scientific">Homo sapiens</name>
    <name type="common">Human</name>
    <dbReference type="NCBI Taxonomy" id="9606"/>
    <lineage>
        <taxon>Eukaryota</taxon>
        <taxon>Metazoa</taxon>
        <taxon>Chordata</taxon>
        <taxon>Craniata</taxon>
        <taxon>Vertebrata</taxon>
        <taxon>Euteleostomi</taxon>
        <taxon>Mammalia</taxon>
        <taxon>Eutheria</taxon>
        <taxon>Euarchontoglires</taxon>
        <taxon>Primates</taxon>
        <taxon>Haplorrhini</taxon>
        <taxon>Catarrhini</taxon>
        <taxon>Hominidae</taxon>
        <taxon>Homo</taxon>
    </lineage>
</organism>
<dbReference type="AlphaFoldDB" id="L0R6S2"/>
<dbReference type="OrthoDB" id="3542292at2759"/>
<evidence type="ECO:0000313" key="2">
    <source>
        <dbReference type="EMBL" id="CCO13840.1"/>
    </source>
</evidence>
<evidence type="ECO:0000256" key="1">
    <source>
        <dbReference type="SAM" id="MobiDB-lite"/>
    </source>
</evidence>
<reference evidence="2" key="1">
    <citation type="submission" date="2012-10" db="EMBL/GenBank/DDBJ databases">
        <title>Direct identification of alternative open reading frame translation products in human.</title>
        <authorList>
            <person name="Vanderperre B."/>
            <person name="Lucier J.-F."/>
            <person name="Motard J."/>
            <person name="Tremblay G."/>
            <person name="Vanderperre S."/>
            <person name="Wisztorski M."/>
            <person name="Salzet M."/>
            <person name="Boisvert F.-M."/>
            <person name="Roucou X."/>
        </authorList>
    </citation>
    <scope>NUCLEOTIDE SEQUENCE</scope>
</reference>
<feature type="region of interest" description="Disordered" evidence="1">
    <location>
        <begin position="1"/>
        <end position="32"/>
    </location>
</feature>
<protein>
    <submittedName>
        <fullName evidence="2">Alternative protein TREH</fullName>
    </submittedName>
</protein>
<gene>
    <name evidence="2" type="primary">TREH</name>
</gene>